<evidence type="ECO:0000313" key="2">
    <source>
        <dbReference type="EMBL" id="TQD92766.1"/>
    </source>
</evidence>
<feature type="chain" id="PRO_5021731299" evidence="1">
    <location>
        <begin position="24"/>
        <end position="101"/>
    </location>
</feature>
<reference evidence="2 3" key="1">
    <citation type="journal article" date="2019" name="G3 (Bethesda)">
        <title>Sequencing of a Wild Apple (Malus baccata) Genome Unravels the Differences Between Cultivated and Wild Apple Species Regarding Disease Resistance and Cold Tolerance.</title>
        <authorList>
            <person name="Chen X."/>
        </authorList>
    </citation>
    <scope>NUCLEOTIDE SEQUENCE [LARGE SCALE GENOMIC DNA]</scope>
    <source>
        <strain evidence="3">cv. Shandingzi</strain>
        <tissue evidence="2">Leaves</tissue>
    </source>
</reference>
<dbReference type="Proteomes" id="UP000315295">
    <property type="component" value="Unassembled WGS sequence"/>
</dbReference>
<keyword evidence="3" id="KW-1185">Reference proteome</keyword>
<evidence type="ECO:0000313" key="3">
    <source>
        <dbReference type="Proteomes" id="UP000315295"/>
    </source>
</evidence>
<dbReference type="EMBL" id="VIEB01000386">
    <property type="protein sequence ID" value="TQD92766.1"/>
    <property type="molecule type" value="Genomic_DNA"/>
</dbReference>
<keyword evidence="1" id="KW-0732">Signal</keyword>
<gene>
    <name evidence="2" type="ORF">C1H46_021644</name>
</gene>
<evidence type="ECO:0000256" key="1">
    <source>
        <dbReference type="SAM" id="SignalP"/>
    </source>
</evidence>
<feature type="signal peptide" evidence="1">
    <location>
        <begin position="1"/>
        <end position="23"/>
    </location>
</feature>
<organism evidence="2 3">
    <name type="scientific">Malus baccata</name>
    <name type="common">Siberian crab apple</name>
    <name type="synonym">Pyrus baccata</name>
    <dbReference type="NCBI Taxonomy" id="106549"/>
    <lineage>
        <taxon>Eukaryota</taxon>
        <taxon>Viridiplantae</taxon>
        <taxon>Streptophyta</taxon>
        <taxon>Embryophyta</taxon>
        <taxon>Tracheophyta</taxon>
        <taxon>Spermatophyta</taxon>
        <taxon>Magnoliopsida</taxon>
        <taxon>eudicotyledons</taxon>
        <taxon>Gunneridae</taxon>
        <taxon>Pentapetalae</taxon>
        <taxon>rosids</taxon>
        <taxon>fabids</taxon>
        <taxon>Rosales</taxon>
        <taxon>Rosaceae</taxon>
        <taxon>Amygdaloideae</taxon>
        <taxon>Maleae</taxon>
        <taxon>Malus</taxon>
    </lineage>
</organism>
<dbReference type="AlphaFoldDB" id="A0A540M244"/>
<protein>
    <submittedName>
        <fullName evidence="2">Uncharacterized protein</fullName>
    </submittedName>
</protein>
<comment type="caution">
    <text evidence="2">The sequence shown here is derived from an EMBL/GenBank/DDBJ whole genome shotgun (WGS) entry which is preliminary data.</text>
</comment>
<accession>A0A540M244</accession>
<sequence length="101" mass="12058">MKRLRSHLLWWLMEIQIPTQIQGAKKQRIEDSLSWVIGICLCKEESTKDESKGLKKSSYFEYCNKWPKIRQKRHLQNSQIASFVAKCSERIRKWVIYVGKS</sequence>
<proteinExistence type="predicted"/>
<name>A0A540M244_MALBA</name>